<gene>
    <name evidence="1" type="ORF">ABIC20_003517</name>
</gene>
<sequence length="70" mass="7624">MTILEAMKAMRNGATTRCPECCTGTLYQIVAGSLIEIVPGSDAWHRAGDIIDDPTLGQAWVESDSWEIVQ</sequence>
<dbReference type="RefSeq" id="WP_043074368.1">
    <property type="nucleotide sequence ID" value="NZ_JAZBNP010000001.1"/>
</dbReference>
<proteinExistence type="predicted"/>
<evidence type="ECO:0000313" key="1">
    <source>
        <dbReference type="EMBL" id="MET3866208.1"/>
    </source>
</evidence>
<name>A0ABV2NIE3_9HYPH</name>
<dbReference type="EMBL" id="JBEPNW010000002">
    <property type="protein sequence ID" value="MET3866208.1"/>
    <property type="molecule type" value="Genomic_DNA"/>
</dbReference>
<dbReference type="Proteomes" id="UP001549119">
    <property type="component" value="Unassembled WGS sequence"/>
</dbReference>
<evidence type="ECO:0000313" key="2">
    <source>
        <dbReference type="Proteomes" id="UP001549119"/>
    </source>
</evidence>
<protein>
    <submittedName>
        <fullName evidence="1">Gentisate 1,2-dioxygenase</fullName>
    </submittedName>
</protein>
<comment type="caution">
    <text evidence="1">The sequence shown here is derived from an EMBL/GenBank/DDBJ whole genome shotgun (WGS) entry which is preliminary data.</text>
</comment>
<organism evidence="1 2">
    <name type="scientific">Methylobacterium radiotolerans</name>
    <dbReference type="NCBI Taxonomy" id="31998"/>
    <lineage>
        <taxon>Bacteria</taxon>
        <taxon>Pseudomonadati</taxon>
        <taxon>Pseudomonadota</taxon>
        <taxon>Alphaproteobacteria</taxon>
        <taxon>Hyphomicrobiales</taxon>
        <taxon>Methylobacteriaceae</taxon>
        <taxon>Methylobacterium</taxon>
    </lineage>
</organism>
<keyword evidence="2" id="KW-1185">Reference proteome</keyword>
<reference evidence="1 2" key="1">
    <citation type="submission" date="2024-06" db="EMBL/GenBank/DDBJ databases">
        <title>Genomics of switchgrass bacterial isolates.</title>
        <authorList>
            <person name="Shade A."/>
        </authorList>
    </citation>
    <scope>NUCLEOTIDE SEQUENCE [LARGE SCALE GENOMIC DNA]</scope>
    <source>
        <strain evidence="1 2">PvP084</strain>
    </source>
</reference>
<accession>A0ABV2NIE3</accession>